<dbReference type="Gene3D" id="3.40.630.30">
    <property type="match status" value="1"/>
</dbReference>
<evidence type="ECO:0000313" key="2">
    <source>
        <dbReference type="Proteomes" id="UP001500340"/>
    </source>
</evidence>
<dbReference type="InterPro" id="IPR016181">
    <property type="entry name" value="Acyl_CoA_acyltransferase"/>
</dbReference>
<evidence type="ECO:0000313" key="1">
    <source>
        <dbReference type="EMBL" id="GAA0410237.1"/>
    </source>
</evidence>
<keyword evidence="2" id="KW-1185">Reference proteome</keyword>
<dbReference type="Proteomes" id="UP001500340">
    <property type="component" value="Unassembled WGS sequence"/>
</dbReference>
<dbReference type="NCBIfam" id="NF033472">
    <property type="entry name" value="AAC_2p_IIb"/>
    <property type="match status" value="1"/>
</dbReference>
<dbReference type="EMBL" id="BAAACX010000026">
    <property type="protein sequence ID" value="GAA0410237.1"/>
    <property type="molecule type" value="Genomic_DNA"/>
</dbReference>
<gene>
    <name evidence="1" type="ORF">GCM10008933_45570</name>
</gene>
<accession>A0ABN0YTJ6</accession>
<sequence>MINWERNQPSAHDLMELHVEALFTHDQDMRLRSINEPWSGDAPVPRFFLGRTIDGTVIFRFRHDVPDTLIAQLQELCDDEPSIQDFQTKPKHFEAYMNLLQGERFTMGPCYLIPQIVPPSMQVISLTRSNILEWLPKDFEWLVSEIDYAQPCVVFVRDNQAVSICRSVRITSLAHEAGLETLVPYRGRGYAAAVVAGWATAVRQAGRLPLYSTSTDNMASQSVARKLGLSFYGVNFMIF</sequence>
<reference evidence="1 2" key="1">
    <citation type="journal article" date="2019" name="Int. J. Syst. Evol. Microbiol.">
        <title>The Global Catalogue of Microorganisms (GCM) 10K type strain sequencing project: providing services to taxonomists for standard genome sequencing and annotation.</title>
        <authorList>
            <consortium name="The Broad Institute Genomics Platform"/>
            <consortium name="The Broad Institute Genome Sequencing Center for Infectious Disease"/>
            <person name="Wu L."/>
            <person name="Ma J."/>
        </authorList>
    </citation>
    <scope>NUCLEOTIDE SEQUENCE [LARGE SCALE GENOMIC DNA]</scope>
    <source>
        <strain evidence="1 2">JCM 12774</strain>
    </source>
</reference>
<dbReference type="RefSeq" id="WP_343865244.1">
    <property type="nucleotide sequence ID" value="NZ_BAAACX010000026.1"/>
</dbReference>
<dbReference type="InterPro" id="IPR027365">
    <property type="entry name" value="GNAT_acetyltra_YdfB-like"/>
</dbReference>
<evidence type="ECO:0008006" key="3">
    <source>
        <dbReference type="Google" id="ProtNLM"/>
    </source>
</evidence>
<name>A0ABN0YTJ6_9BACL</name>
<organism evidence="1 2">
    <name type="scientific">Paenibacillus motobuensis</name>
    <dbReference type="NCBI Taxonomy" id="295324"/>
    <lineage>
        <taxon>Bacteria</taxon>
        <taxon>Bacillati</taxon>
        <taxon>Bacillota</taxon>
        <taxon>Bacilli</taxon>
        <taxon>Bacillales</taxon>
        <taxon>Paenibacillaceae</taxon>
        <taxon>Paenibacillus</taxon>
    </lineage>
</organism>
<dbReference type="SUPFAM" id="SSF55729">
    <property type="entry name" value="Acyl-CoA N-acyltransferases (Nat)"/>
    <property type="match status" value="1"/>
</dbReference>
<dbReference type="Pfam" id="PF12746">
    <property type="entry name" value="GNAT_acetyltran"/>
    <property type="match status" value="1"/>
</dbReference>
<proteinExistence type="predicted"/>
<protein>
    <recommendedName>
        <fullName evidence="3">N-acetyltransferase domain-containing protein</fullName>
    </recommendedName>
</protein>
<comment type="caution">
    <text evidence="1">The sequence shown here is derived from an EMBL/GenBank/DDBJ whole genome shotgun (WGS) entry which is preliminary data.</text>
</comment>